<dbReference type="Proteomes" id="UP000324629">
    <property type="component" value="Unassembled WGS sequence"/>
</dbReference>
<dbReference type="AlphaFoldDB" id="A0A5J4P366"/>
<evidence type="ECO:0000313" key="3">
    <source>
        <dbReference type="EMBL" id="KAA3682331.1"/>
    </source>
</evidence>
<gene>
    <name evidence="3" type="ORF">DEA37_0005063</name>
</gene>
<name>A0A5J4P366_9TREM</name>
<keyword evidence="2" id="KW-0472">Membrane</keyword>
<organism evidence="3 4">
    <name type="scientific">Paragonimus westermani</name>
    <dbReference type="NCBI Taxonomy" id="34504"/>
    <lineage>
        <taxon>Eukaryota</taxon>
        <taxon>Metazoa</taxon>
        <taxon>Spiralia</taxon>
        <taxon>Lophotrochozoa</taxon>
        <taxon>Platyhelminthes</taxon>
        <taxon>Trematoda</taxon>
        <taxon>Digenea</taxon>
        <taxon>Plagiorchiida</taxon>
        <taxon>Troglotremata</taxon>
        <taxon>Troglotrematidae</taxon>
        <taxon>Paragonimus</taxon>
    </lineage>
</organism>
<keyword evidence="2" id="KW-1133">Transmembrane helix</keyword>
<feature type="transmembrane region" description="Helical" evidence="2">
    <location>
        <begin position="25"/>
        <end position="47"/>
    </location>
</feature>
<reference evidence="3 4" key="1">
    <citation type="journal article" date="2019" name="Gigascience">
        <title>Whole-genome sequence of the oriental lung fluke Paragonimus westermani.</title>
        <authorList>
            <person name="Oey H."/>
            <person name="Zakrzewski M."/>
            <person name="Narain K."/>
            <person name="Devi K.R."/>
            <person name="Agatsuma T."/>
            <person name="Nawaratna S."/>
            <person name="Gobert G.N."/>
            <person name="Jones M.K."/>
            <person name="Ragan M.A."/>
            <person name="McManus D.P."/>
            <person name="Krause L."/>
        </authorList>
    </citation>
    <scope>NUCLEOTIDE SEQUENCE [LARGE SCALE GENOMIC DNA]</scope>
    <source>
        <strain evidence="3 4">IND2009</strain>
    </source>
</reference>
<sequence>MVEHKQKSTSVRASTIHDTLAPADVLLYTSLVVGFLGLVLCLAGIGLLAQSGLTAHLSLVYVGAALLLAALITGFIAVRRIVLTNKRLRKMGLTASEFISKWNDDGTKGSAQESSGSSYISQMSDSTFDLQPRLPEPPTDLGYARRLPMAARRADI</sequence>
<feature type="transmembrane region" description="Helical" evidence="2">
    <location>
        <begin position="59"/>
        <end position="82"/>
    </location>
</feature>
<feature type="compositionally biased region" description="Polar residues" evidence="1">
    <location>
        <begin position="109"/>
        <end position="129"/>
    </location>
</feature>
<feature type="region of interest" description="Disordered" evidence="1">
    <location>
        <begin position="106"/>
        <end position="137"/>
    </location>
</feature>
<evidence type="ECO:0000256" key="1">
    <source>
        <dbReference type="SAM" id="MobiDB-lite"/>
    </source>
</evidence>
<comment type="caution">
    <text evidence="3">The sequence shown here is derived from an EMBL/GenBank/DDBJ whole genome shotgun (WGS) entry which is preliminary data.</text>
</comment>
<evidence type="ECO:0000256" key="2">
    <source>
        <dbReference type="SAM" id="Phobius"/>
    </source>
</evidence>
<keyword evidence="2" id="KW-0812">Transmembrane</keyword>
<proteinExistence type="predicted"/>
<keyword evidence="4" id="KW-1185">Reference proteome</keyword>
<evidence type="ECO:0000313" key="4">
    <source>
        <dbReference type="Proteomes" id="UP000324629"/>
    </source>
</evidence>
<protein>
    <submittedName>
        <fullName evidence="3">Uncharacterized protein</fullName>
    </submittedName>
</protein>
<dbReference type="EMBL" id="QNGE01000029">
    <property type="protein sequence ID" value="KAA3682331.1"/>
    <property type="molecule type" value="Genomic_DNA"/>
</dbReference>
<accession>A0A5J4P366</accession>